<dbReference type="CDD" id="cd08298">
    <property type="entry name" value="CAD2"/>
    <property type="match status" value="1"/>
</dbReference>
<name>A0A1V6CB01_UNCT6</name>
<comment type="caution">
    <text evidence="7">The sequence shown here is derived from an EMBL/GenBank/DDBJ whole genome shotgun (WGS) entry which is preliminary data.</text>
</comment>
<dbReference type="EMBL" id="MWDQ01000052">
    <property type="protein sequence ID" value="OQB74085.1"/>
    <property type="molecule type" value="Genomic_DNA"/>
</dbReference>
<keyword evidence="4" id="KW-0862">Zinc</keyword>
<dbReference type="PANTHER" id="PTHR42940">
    <property type="entry name" value="ALCOHOL DEHYDROGENASE 1-RELATED"/>
    <property type="match status" value="1"/>
</dbReference>
<feature type="domain" description="Alcohol dehydrogenase-like N-terminal" evidence="6">
    <location>
        <begin position="30"/>
        <end position="140"/>
    </location>
</feature>
<comment type="similarity">
    <text evidence="2">Belongs to the zinc-containing alcohol dehydrogenase family.</text>
</comment>
<keyword evidence="3" id="KW-0479">Metal-binding</keyword>
<evidence type="ECO:0000256" key="1">
    <source>
        <dbReference type="ARBA" id="ARBA00001947"/>
    </source>
</evidence>
<comment type="cofactor">
    <cofactor evidence="1">
        <name>Zn(2+)</name>
        <dbReference type="ChEBI" id="CHEBI:29105"/>
    </cofactor>
</comment>
<organism evidence="7">
    <name type="scientific">candidate division TA06 bacterium ADurb.Bin131</name>
    <dbReference type="NCBI Taxonomy" id="1852827"/>
    <lineage>
        <taxon>Bacteria</taxon>
        <taxon>Bacteria division TA06</taxon>
    </lineage>
</organism>
<dbReference type="PANTHER" id="PTHR42940:SF8">
    <property type="entry name" value="VACUOLAR PROTEIN SORTING-ASSOCIATED PROTEIN 11"/>
    <property type="match status" value="1"/>
</dbReference>
<proteinExistence type="inferred from homology"/>
<evidence type="ECO:0000256" key="5">
    <source>
        <dbReference type="ARBA" id="ARBA00023002"/>
    </source>
</evidence>
<dbReference type="EC" id="1.1.1.1" evidence="7"/>
<dbReference type="GO" id="GO:0046872">
    <property type="term" value="F:metal ion binding"/>
    <property type="evidence" value="ECO:0007669"/>
    <property type="project" value="UniProtKB-KW"/>
</dbReference>
<dbReference type="InterPro" id="IPR036291">
    <property type="entry name" value="NAD(P)-bd_dom_sf"/>
</dbReference>
<accession>A0A1V6CB01</accession>
<dbReference type="Gene3D" id="3.40.50.720">
    <property type="entry name" value="NAD(P)-binding Rossmann-like Domain"/>
    <property type="match status" value="1"/>
</dbReference>
<dbReference type="Gene3D" id="3.90.180.10">
    <property type="entry name" value="Medium-chain alcohol dehydrogenases, catalytic domain"/>
    <property type="match status" value="1"/>
</dbReference>
<dbReference type="InterPro" id="IPR014187">
    <property type="entry name" value="ADH_Zn_typ-2"/>
</dbReference>
<evidence type="ECO:0000256" key="2">
    <source>
        <dbReference type="ARBA" id="ARBA00008072"/>
    </source>
</evidence>
<dbReference type="Pfam" id="PF08240">
    <property type="entry name" value="ADH_N"/>
    <property type="match status" value="1"/>
</dbReference>
<dbReference type="InterPro" id="IPR013154">
    <property type="entry name" value="ADH-like_N"/>
</dbReference>
<dbReference type="AlphaFoldDB" id="A0A1V6CB01"/>
<dbReference type="GO" id="GO:0004022">
    <property type="term" value="F:alcohol dehydrogenase (NAD+) activity"/>
    <property type="evidence" value="ECO:0007669"/>
    <property type="project" value="UniProtKB-EC"/>
</dbReference>
<gene>
    <name evidence="7" type="primary">adh</name>
    <name evidence="7" type="ORF">BWX89_00651</name>
</gene>
<evidence type="ECO:0000259" key="6">
    <source>
        <dbReference type="Pfam" id="PF08240"/>
    </source>
</evidence>
<dbReference type="InterPro" id="IPR011032">
    <property type="entry name" value="GroES-like_sf"/>
</dbReference>
<dbReference type="GO" id="GO:0005737">
    <property type="term" value="C:cytoplasm"/>
    <property type="evidence" value="ECO:0007669"/>
    <property type="project" value="TreeGrafter"/>
</dbReference>
<evidence type="ECO:0000256" key="3">
    <source>
        <dbReference type="ARBA" id="ARBA00022723"/>
    </source>
</evidence>
<dbReference type="SUPFAM" id="SSF50129">
    <property type="entry name" value="GroES-like"/>
    <property type="match status" value="1"/>
</dbReference>
<dbReference type="Proteomes" id="UP000485562">
    <property type="component" value="Unassembled WGS sequence"/>
</dbReference>
<reference evidence="7" key="1">
    <citation type="submission" date="2017-02" db="EMBL/GenBank/DDBJ databases">
        <title>Delving into the versatile metabolic prowess of the omnipresent phylum Bacteroidetes.</title>
        <authorList>
            <person name="Nobu M.K."/>
            <person name="Mei R."/>
            <person name="Narihiro T."/>
            <person name="Kuroda K."/>
            <person name="Liu W.-T."/>
        </authorList>
    </citation>
    <scope>NUCLEOTIDE SEQUENCE</scope>
    <source>
        <strain evidence="7">ADurb.Bin131</strain>
    </source>
</reference>
<sequence length="340" mass="37643">MRAMIIERVVDVSKEEPLKPIDIPVPKPEENQVLIKISACGVCRTDLDEIEGRTPPAVYPVILGHQVIGEIVDSGEKAHNFKKGDRVGIGWIFKSCGVCEYCASGNENLCDFFVATGRDVNGGYAEYIVAYEDFVFKIPDSFSDIDAAPLLCAGSIGWRSIRLSGLKNGYTVGLYGFGASGHIVIQIIRYLYPDTRVFVFTRSEKEQELACELGASWAGRITDNPPVFLNVAIDTTPAWLPVVSALKSLRKGGRLIINAIRKESSDRDVFHYIQYEEHLWLEKEIKSVANVSRRDIAEFLQIASKISIKPEITTYHLLEANAAILDIKSGKKPGAKVLIP</sequence>
<evidence type="ECO:0000313" key="7">
    <source>
        <dbReference type="EMBL" id="OQB74085.1"/>
    </source>
</evidence>
<keyword evidence="5 7" id="KW-0560">Oxidoreductase</keyword>
<protein>
    <submittedName>
        <fullName evidence="7">Alcohol dehydrogenase</fullName>
        <ecNumber evidence="7">1.1.1.1</ecNumber>
    </submittedName>
</protein>
<dbReference type="SUPFAM" id="SSF51735">
    <property type="entry name" value="NAD(P)-binding Rossmann-fold domains"/>
    <property type="match status" value="1"/>
</dbReference>
<evidence type="ECO:0000256" key="4">
    <source>
        <dbReference type="ARBA" id="ARBA00022833"/>
    </source>
</evidence>